<dbReference type="Proteomes" id="UP000230407">
    <property type="component" value="Unassembled WGS sequence"/>
</dbReference>
<dbReference type="Pfam" id="PF13808">
    <property type="entry name" value="DDE_Tnp_1_assoc"/>
    <property type="match status" value="1"/>
</dbReference>
<dbReference type="PANTHER" id="PTHR30298:SF0">
    <property type="entry name" value="PROTEIN YBFL-RELATED"/>
    <property type="match status" value="1"/>
</dbReference>
<evidence type="ECO:0000259" key="1">
    <source>
        <dbReference type="Pfam" id="PF01609"/>
    </source>
</evidence>
<keyword evidence="5" id="KW-1185">Reference proteome</keyword>
<sequence length="388" mass="43035">MPRGLEQLARTRSPQPLPDAVCLARFLSGLPDPRDRRGRRFPLVALVSAAAAGVLAGARSLTAIAEWIADAPRWVLTAVGFRTDPFSKTIPVPHPTTVMRLLSRLDGDAFDAAVCAFLRSRDDSRQAGTRWRAVSVDGKVLRGSRLPGRKAVWLLAAMDHSGTVLGQRQIADKSNETPSFIPLMTGIDLENTVVTADAAHTQHANGAWLREQNAHYVAVVKANHPGLLDRLKQLPWKDIRLDHYDKATRHHRVEIRRLKTAAFRHLDYPDARQALQVVRWRKDLTSGKLSIQRLYFVTSLPAGAATGTELAGWIRGHWKIENQLHHVRDATFAEDASRIRSGSLPRAMATLRNLAISVFRQDGHTNIAAACRHTSRDPRRALTTLGIT</sequence>
<feature type="domain" description="Transposase IS4-like" evidence="1">
    <location>
        <begin position="134"/>
        <end position="356"/>
    </location>
</feature>
<dbReference type="InterPro" id="IPR002559">
    <property type="entry name" value="Transposase_11"/>
</dbReference>
<dbReference type="GO" id="GO:0004803">
    <property type="term" value="F:transposase activity"/>
    <property type="evidence" value="ECO:0007669"/>
    <property type="project" value="InterPro"/>
</dbReference>
<dbReference type="PANTHER" id="PTHR30298">
    <property type="entry name" value="H REPEAT-ASSOCIATED PREDICTED TRANSPOSASE"/>
    <property type="match status" value="1"/>
</dbReference>
<organism evidence="3 5">
    <name type="scientific">Streptomyces carminius</name>
    <dbReference type="NCBI Taxonomy" id="2665496"/>
    <lineage>
        <taxon>Bacteria</taxon>
        <taxon>Bacillati</taxon>
        <taxon>Actinomycetota</taxon>
        <taxon>Actinomycetes</taxon>
        <taxon>Kitasatosporales</taxon>
        <taxon>Streptomycetaceae</taxon>
        <taxon>Streptomyces</taxon>
    </lineage>
</organism>
<dbReference type="EMBL" id="PGGW01000010">
    <property type="protein sequence ID" value="PJF01548.1"/>
    <property type="molecule type" value="Genomic_DNA"/>
</dbReference>
<evidence type="ECO:0000313" key="3">
    <source>
        <dbReference type="EMBL" id="PJF01548.1"/>
    </source>
</evidence>
<dbReference type="EMBL" id="PGGW01000009">
    <property type="protein sequence ID" value="PJF01632.1"/>
    <property type="molecule type" value="Genomic_DNA"/>
</dbReference>
<accession>A0A2M8MBG6</accession>
<reference evidence="3 5" key="1">
    <citation type="submission" date="2017-11" db="EMBL/GenBank/DDBJ databases">
        <title>Streptomyces carmine sp. nov., a novel actinomycete isolated from Sophora alopecuroides in Xinjiang, China.</title>
        <authorList>
            <person name="Wang Y."/>
            <person name="Luo X."/>
            <person name="Wan C."/>
            <person name="Zhang L."/>
        </authorList>
    </citation>
    <scope>NUCLEOTIDE SEQUENCE [LARGE SCALE GENOMIC DNA]</scope>
    <source>
        <strain evidence="3 5">TRM SA0054</strain>
    </source>
</reference>
<protein>
    <submittedName>
        <fullName evidence="3">ISAs1 family transposase</fullName>
    </submittedName>
</protein>
<evidence type="ECO:0000313" key="4">
    <source>
        <dbReference type="EMBL" id="PJF01632.1"/>
    </source>
</evidence>
<dbReference type="RefSeq" id="WP_100200406.1">
    <property type="nucleotide sequence ID" value="NZ_PGGW01000009.1"/>
</dbReference>
<evidence type="ECO:0000259" key="2">
    <source>
        <dbReference type="Pfam" id="PF13808"/>
    </source>
</evidence>
<dbReference type="NCBIfam" id="NF033564">
    <property type="entry name" value="transpos_ISAs1"/>
    <property type="match status" value="1"/>
</dbReference>
<dbReference type="InterPro" id="IPR047647">
    <property type="entry name" value="ISAs1_transpos"/>
</dbReference>
<dbReference type="AlphaFoldDB" id="A0A2M8MBG6"/>
<dbReference type="InterPro" id="IPR051698">
    <property type="entry name" value="Transposase_11-like"/>
</dbReference>
<gene>
    <name evidence="4" type="ORF">CUT44_02225</name>
    <name evidence="3" type="ORF">CUT44_02500</name>
</gene>
<dbReference type="GO" id="GO:0006313">
    <property type="term" value="P:DNA transposition"/>
    <property type="evidence" value="ECO:0007669"/>
    <property type="project" value="InterPro"/>
</dbReference>
<dbReference type="GO" id="GO:0003677">
    <property type="term" value="F:DNA binding"/>
    <property type="evidence" value="ECO:0007669"/>
    <property type="project" value="InterPro"/>
</dbReference>
<dbReference type="InterPro" id="IPR032806">
    <property type="entry name" value="YbfD_N"/>
</dbReference>
<dbReference type="Pfam" id="PF01609">
    <property type="entry name" value="DDE_Tnp_1"/>
    <property type="match status" value="1"/>
</dbReference>
<proteinExistence type="predicted"/>
<comment type="caution">
    <text evidence="3">The sequence shown here is derived from an EMBL/GenBank/DDBJ whole genome shotgun (WGS) entry which is preliminary data.</text>
</comment>
<feature type="domain" description="H repeat-associated protein N-terminal" evidence="2">
    <location>
        <begin position="26"/>
        <end position="117"/>
    </location>
</feature>
<evidence type="ECO:0000313" key="5">
    <source>
        <dbReference type="Proteomes" id="UP000230407"/>
    </source>
</evidence>
<name>A0A2M8MBG6_9ACTN</name>